<reference evidence="3" key="1">
    <citation type="submission" date="2016-10" db="EMBL/GenBank/DDBJ databases">
        <authorList>
            <person name="Varghese N."/>
            <person name="Submissions S."/>
        </authorList>
    </citation>
    <scope>NUCLEOTIDE SEQUENCE [LARGE SCALE GENOMIC DNA]</scope>
    <source>
        <strain evidence="3">DSM 19181</strain>
    </source>
</reference>
<dbReference type="RefSeq" id="WP_091266229.1">
    <property type="nucleotide sequence ID" value="NZ_FNFK01000014.1"/>
</dbReference>
<accession>A0A1G8ZGG4</accession>
<protein>
    <recommendedName>
        <fullName evidence="4">DUF4305 domain-containing protein</fullName>
    </recommendedName>
</protein>
<keyword evidence="1" id="KW-0812">Transmembrane</keyword>
<feature type="transmembrane region" description="Helical" evidence="1">
    <location>
        <begin position="12"/>
        <end position="29"/>
    </location>
</feature>
<keyword evidence="1" id="KW-0472">Membrane</keyword>
<dbReference type="Pfam" id="PF14146">
    <property type="entry name" value="DUF4305"/>
    <property type="match status" value="1"/>
</dbReference>
<proteinExistence type="predicted"/>
<keyword evidence="1" id="KW-1133">Transmembrane helix</keyword>
<dbReference type="STRING" id="426701.SAMN04488098_101439"/>
<evidence type="ECO:0000313" key="2">
    <source>
        <dbReference type="EMBL" id="SDK14127.1"/>
    </source>
</evidence>
<dbReference type="Proteomes" id="UP000199433">
    <property type="component" value="Unassembled WGS sequence"/>
</dbReference>
<dbReference type="AlphaFoldDB" id="A0A1G8ZGG4"/>
<name>A0A1G8ZGG4_9LACT</name>
<organism evidence="2 3">
    <name type="scientific">Alkalibacterium thalassium</name>
    <dbReference type="NCBI Taxonomy" id="426701"/>
    <lineage>
        <taxon>Bacteria</taxon>
        <taxon>Bacillati</taxon>
        <taxon>Bacillota</taxon>
        <taxon>Bacilli</taxon>
        <taxon>Lactobacillales</taxon>
        <taxon>Carnobacteriaceae</taxon>
        <taxon>Alkalibacterium</taxon>
    </lineage>
</organism>
<evidence type="ECO:0000256" key="1">
    <source>
        <dbReference type="SAM" id="Phobius"/>
    </source>
</evidence>
<keyword evidence="3" id="KW-1185">Reference proteome</keyword>
<dbReference type="EMBL" id="FNFK01000014">
    <property type="protein sequence ID" value="SDK14127.1"/>
    <property type="molecule type" value="Genomic_DNA"/>
</dbReference>
<dbReference type="OrthoDB" id="2355666at2"/>
<evidence type="ECO:0008006" key="4">
    <source>
        <dbReference type="Google" id="ProtNLM"/>
    </source>
</evidence>
<evidence type="ECO:0000313" key="3">
    <source>
        <dbReference type="Proteomes" id="UP000199433"/>
    </source>
</evidence>
<sequence length="69" mass="8076">MTEKQIMFQIAFKYIFFLLFMFFTIDSVASSGWGFFSFLFALFATKDFVQGTRMAAAYLRIKKSKNNSK</sequence>
<gene>
    <name evidence="2" type="ORF">SAMN04488098_101439</name>
</gene>
<dbReference type="InterPro" id="IPR025426">
    <property type="entry name" value="DUF4305"/>
</dbReference>